<dbReference type="RefSeq" id="WP_230820902.1">
    <property type="nucleotide sequence ID" value="NZ_JAJNCU010000001.1"/>
</dbReference>
<comment type="caution">
    <text evidence="1">The sequence shown here is derived from an EMBL/GenBank/DDBJ whole genome shotgun (WGS) entry which is preliminary data.</text>
</comment>
<accession>A0ABV2E5S1</accession>
<evidence type="ECO:0000313" key="2">
    <source>
        <dbReference type="Proteomes" id="UP001549019"/>
    </source>
</evidence>
<evidence type="ECO:0000313" key="1">
    <source>
        <dbReference type="EMBL" id="MET3109758.1"/>
    </source>
</evidence>
<proteinExistence type="predicted"/>
<dbReference type="Pfam" id="PF05521">
    <property type="entry name" value="Phage_HCP"/>
    <property type="match status" value="1"/>
</dbReference>
<reference evidence="1 2" key="1">
    <citation type="submission" date="2024-05" db="EMBL/GenBank/DDBJ databases">
        <title>Genomic Encyclopedia of Type Strains, Phase IV (KMG-IV): sequencing the most valuable type-strain genomes for metagenomic binning, comparative biology and taxonomic classification.</title>
        <authorList>
            <person name="Goeker M."/>
        </authorList>
    </citation>
    <scope>NUCLEOTIDE SEQUENCE [LARGE SCALE GENOMIC DNA]</scope>
    <source>
        <strain evidence="1 2">DSM 25286</strain>
    </source>
</reference>
<dbReference type="InterPro" id="IPR038666">
    <property type="entry name" value="SSP1_head-tail_sf"/>
</dbReference>
<keyword evidence="2" id="KW-1185">Reference proteome</keyword>
<dbReference type="Gene3D" id="2.40.10.270">
    <property type="entry name" value="Bacteriophage SPP1 head-tail adaptor protein"/>
    <property type="match status" value="1"/>
</dbReference>
<dbReference type="EMBL" id="JBDZDV010000001">
    <property type="protein sequence ID" value="MET3109758.1"/>
    <property type="molecule type" value="Genomic_DNA"/>
</dbReference>
<name>A0ABV2E5S1_9STAP</name>
<dbReference type="Proteomes" id="UP001549019">
    <property type="component" value="Unassembled WGS sequence"/>
</dbReference>
<gene>
    <name evidence="1" type="ORF">ABHD89_000146</name>
</gene>
<organism evidence="1 2">
    <name type="scientific">Salinicoccus halitifaciens</name>
    <dbReference type="NCBI Taxonomy" id="1073415"/>
    <lineage>
        <taxon>Bacteria</taxon>
        <taxon>Bacillati</taxon>
        <taxon>Bacillota</taxon>
        <taxon>Bacilli</taxon>
        <taxon>Bacillales</taxon>
        <taxon>Staphylococcaceae</taxon>
        <taxon>Salinicoccus</taxon>
    </lineage>
</organism>
<sequence length="106" mass="12540">MNINKMNQVIEFQEKQRINDKGISKEVYKTVFKAYAHIDTVWAKDYQTAVSSGTQNRLKFTIRFIPVEITNKMHIHFKNQTYDIKEVYPDFTNHEVITIMAERVGL</sequence>
<dbReference type="InterPro" id="IPR008767">
    <property type="entry name" value="Phage_SPP1_head-tail_adaptor"/>
</dbReference>
<dbReference type="NCBIfam" id="TIGR01563">
    <property type="entry name" value="gp16_SPP1"/>
    <property type="match status" value="1"/>
</dbReference>
<protein>
    <submittedName>
        <fullName evidence="1">SPP1 family predicted phage head-tail adaptor</fullName>
    </submittedName>
</protein>